<dbReference type="EMBL" id="DWVZ01000160">
    <property type="protein sequence ID" value="HJC64335.1"/>
    <property type="molecule type" value="Genomic_DNA"/>
</dbReference>
<keyword evidence="2" id="KW-0472">Membrane</keyword>
<name>A0A9D2PSA0_9FIRM</name>
<feature type="compositionally biased region" description="Acidic residues" evidence="1">
    <location>
        <begin position="290"/>
        <end position="302"/>
    </location>
</feature>
<gene>
    <name evidence="3" type="ORF">H9753_12085</name>
</gene>
<evidence type="ECO:0008006" key="5">
    <source>
        <dbReference type="Google" id="ProtNLM"/>
    </source>
</evidence>
<evidence type="ECO:0000313" key="4">
    <source>
        <dbReference type="Proteomes" id="UP000823886"/>
    </source>
</evidence>
<feature type="region of interest" description="Disordered" evidence="1">
    <location>
        <begin position="158"/>
        <end position="192"/>
    </location>
</feature>
<evidence type="ECO:0000256" key="2">
    <source>
        <dbReference type="SAM" id="Phobius"/>
    </source>
</evidence>
<feature type="transmembrane region" description="Helical" evidence="2">
    <location>
        <begin position="120"/>
        <end position="150"/>
    </location>
</feature>
<dbReference type="Proteomes" id="UP000823886">
    <property type="component" value="Unassembled WGS sequence"/>
</dbReference>
<proteinExistence type="predicted"/>
<organism evidence="3 4">
    <name type="scientific">Candidatus Blautia merdavium</name>
    <dbReference type="NCBI Taxonomy" id="2838494"/>
    <lineage>
        <taxon>Bacteria</taxon>
        <taxon>Bacillati</taxon>
        <taxon>Bacillota</taxon>
        <taxon>Clostridia</taxon>
        <taxon>Lachnospirales</taxon>
        <taxon>Lachnospiraceae</taxon>
        <taxon>Blautia</taxon>
    </lineage>
</organism>
<evidence type="ECO:0000313" key="3">
    <source>
        <dbReference type="EMBL" id="HJC64335.1"/>
    </source>
</evidence>
<keyword evidence="2" id="KW-0812">Transmembrane</keyword>
<feature type="region of interest" description="Disordered" evidence="1">
    <location>
        <begin position="204"/>
        <end position="303"/>
    </location>
</feature>
<keyword evidence="2" id="KW-1133">Transmembrane helix</keyword>
<feature type="transmembrane region" description="Helical" evidence="2">
    <location>
        <begin position="7"/>
        <end position="29"/>
    </location>
</feature>
<dbReference type="AlphaFoldDB" id="A0A9D2PSA0"/>
<reference evidence="3" key="2">
    <citation type="submission" date="2021-04" db="EMBL/GenBank/DDBJ databases">
        <authorList>
            <person name="Gilroy R."/>
        </authorList>
    </citation>
    <scope>NUCLEOTIDE SEQUENCE</scope>
    <source>
        <strain evidence="3">ChiBcec2-3848</strain>
    </source>
</reference>
<protein>
    <recommendedName>
        <fullName evidence="5">Signal peptidase I</fullName>
    </recommendedName>
</protein>
<evidence type="ECO:0000256" key="1">
    <source>
        <dbReference type="SAM" id="MobiDB-lite"/>
    </source>
</evidence>
<accession>A0A9D2PSA0</accession>
<feature type="compositionally biased region" description="Acidic residues" evidence="1">
    <location>
        <begin position="159"/>
        <end position="186"/>
    </location>
</feature>
<comment type="caution">
    <text evidence="3">The sequence shown here is derived from an EMBL/GenBank/DDBJ whole genome shotgun (WGS) entry which is preliminary data.</text>
</comment>
<sequence>MSKFLKFIVNLVVLLVIVVALALMVPQFLGVETVMNDNTEIETNLPTGSVAYGRTVNVSDLKEGDRILYSEGAQTYVYEITDMDASGGSYQVQDIYNVQSDDATVKLTKNVSKVVLIVPFIGYAAIALQTTEGLIVVGLGVVFLVILFILSELWRKDKDEDDEEEDSEEDGEDDEASGTEEEEEEEVLSRRERKRLKREEKRRRKLEKKGYDEEDEEEETLAPLKFPEEPAAAGESAADTDQVTSDEEPEQLADADEEIFRQVSQPEEAEDATAILPDPDALFEDRDASDIETEEDREEPEQVTDATVILPDMEELSQEDSVEADLEEEFSEEPEVPEEPEEETLTQILPEIAEPEEIIEEAETEYDNNIEETVSSSQEIQINPDLVPVPPTVEELIQKAQAAGDAPEIKKDEENDVTILDYSEIL</sequence>
<reference evidence="3" key="1">
    <citation type="journal article" date="2021" name="PeerJ">
        <title>Extensive microbial diversity within the chicken gut microbiome revealed by metagenomics and culture.</title>
        <authorList>
            <person name="Gilroy R."/>
            <person name="Ravi A."/>
            <person name="Getino M."/>
            <person name="Pursley I."/>
            <person name="Horton D.L."/>
            <person name="Alikhan N.F."/>
            <person name="Baker D."/>
            <person name="Gharbi K."/>
            <person name="Hall N."/>
            <person name="Watson M."/>
            <person name="Adriaenssens E.M."/>
            <person name="Foster-Nyarko E."/>
            <person name="Jarju S."/>
            <person name="Secka A."/>
            <person name="Antonio M."/>
            <person name="Oren A."/>
            <person name="Chaudhuri R.R."/>
            <person name="La Ragione R."/>
            <person name="Hildebrand F."/>
            <person name="Pallen M.J."/>
        </authorList>
    </citation>
    <scope>NUCLEOTIDE SEQUENCE</scope>
    <source>
        <strain evidence="3">ChiBcec2-3848</strain>
    </source>
</reference>
<feature type="compositionally biased region" description="Acidic residues" evidence="1">
    <location>
        <begin position="244"/>
        <end position="257"/>
    </location>
</feature>
<feature type="region of interest" description="Disordered" evidence="1">
    <location>
        <begin position="316"/>
        <end position="344"/>
    </location>
</feature>